<gene>
    <name evidence="13" type="ORF">O9G_005062</name>
    <name evidence="14" type="ORF">ROZALSC1DRAFT_27709</name>
</gene>
<evidence type="ECO:0000256" key="2">
    <source>
        <dbReference type="ARBA" id="ARBA00004173"/>
    </source>
</evidence>
<evidence type="ECO:0000259" key="11">
    <source>
        <dbReference type="Pfam" id="PF01266"/>
    </source>
</evidence>
<sequence length="622" mass="69763">MHRFTSNRMLLGCVTVAATSYLYYNLKSKNEKQEFRMMDYFKQGIRHLPHDQYWIPPSRDEMIKDLKTQEYDLLIIGGGATGAGCVLDAASRGLKVACVERDDFSAGTSSKSTKLVHGGVRYLEKAFWNLDKGQYDLVVEALHERTTFLNIAPYLSYEVPIMLPVYKWYMAPYYYVGAKFYDLFAGRSGLTKSYFMGKKKALETFPMLNGENLFGAIIYYDGKRKSVVELGMQNDSRMNMALTLTAIQQGATVANHVEVVSLLKENGKLCGATLRDKISNETWNVKAKGIINATGPFTDSIRQMDEQDCKQVVAPSSGVHVTLPSYFCPKGMGLVDANTSDGRVVFFLPWQGAVIAGTTGNNLHAYKIDEPTQVTENPIPTEKEIDFILNEISHYFGSDLKLRKSDVLSAWSGIRPLVKDPNAVNTESLVRNHMVHVSNSGLLTIAGGKWTTYRNMASDAINKAISEFGLSNKAGECRTENLKVVGSYGYTKSMYLKLIQEFGLEKDVAKHLVHSYGDRAKLVAAEKSSKKRLVEGFPYLESEVNYAVKHEYAQTIVDVIARRTRLSFLDCAAADKAIPKIAEIMSEELNWNKERKEEEIQNAKVFLKSMGLDYVLMNKNNL</sequence>
<dbReference type="InterPro" id="IPR000447">
    <property type="entry name" value="G3P_DH_FAD-dep"/>
</dbReference>
<dbReference type="PRINTS" id="PR01001">
    <property type="entry name" value="FADG3PDH"/>
</dbReference>
<evidence type="ECO:0000313" key="13">
    <source>
        <dbReference type="EMBL" id="EPZ33967.1"/>
    </source>
</evidence>
<dbReference type="GO" id="GO:0004368">
    <property type="term" value="F:glycerol-3-phosphate dehydrogenase (quinone) activity"/>
    <property type="evidence" value="ECO:0007669"/>
    <property type="project" value="UniProtKB-EC"/>
</dbReference>
<evidence type="ECO:0000313" key="14">
    <source>
        <dbReference type="EMBL" id="RKP20831.1"/>
    </source>
</evidence>
<keyword evidence="8" id="KW-0809">Transit peptide</keyword>
<dbReference type="Pfam" id="PF16901">
    <property type="entry name" value="DAO_C"/>
    <property type="match status" value="1"/>
</dbReference>
<dbReference type="PANTHER" id="PTHR11985">
    <property type="entry name" value="GLYCEROL-3-PHOSPHATE DEHYDROGENASE"/>
    <property type="match status" value="1"/>
</dbReference>
<feature type="domain" description="Alpha-glycerophosphate oxidase C-terminal" evidence="12">
    <location>
        <begin position="477"/>
        <end position="596"/>
    </location>
</feature>
<reference evidence="16" key="2">
    <citation type="journal article" date="2018" name="Nat. Microbiol.">
        <title>Leveraging single-cell genomics to expand the fungal tree of life.</title>
        <authorList>
            <person name="Ahrendt S.R."/>
            <person name="Quandt C.A."/>
            <person name="Ciobanu D."/>
            <person name="Clum A."/>
            <person name="Salamov A."/>
            <person name="Andreopoulos B."/>
            <person name="Cheng J.F."/>
            <person name="Woyke T."/>
            <person name="Pelin A."/>
            <person name="Henrissat B."/>
            <person name="Reynolds N.K."/>
            <person name="Benny G.L."/>
            <person name="Smith M.E."/>
            <person name="James T.Y."/>
            <person name="Grigoriev I.V."/>
        </authorList>
    </citation>
    <scope>NUCLEOTIDE SEQUENCE [LARGE SCALE GENOMIC DNA]</scope>
    <source>
        <strain evidence="16">CSF55</strain>
    </source>
</reference>
<keyword evidence="9 13" id="KW-0560">Oxidoreductase</keyword>
<evidence type="ECO:0000256" key="7">
    <source>
        <dbReference type="ARBA" id="ARBA00022827"/>
    </source>
</evidence>
<organism evidence="13 15">
    <name type="scientific">Rozella allomycis (strain CSF55)</name>
    <dbReference type="NCBI Taxonomy" id="988480"/>
    <lineage>
        <taxon>Eukaryota</taxon>
        <taxon>Fungi</taxon>
        <taxon>Fungi incertae sedis</taxon>
        <taxon>Cryptomycota</taxon>
        <taxon>Cryptomycota incertae sedis</taxon>
        <taxon>Rozella</taxon>
    </lineage>
</organism>
<dbReference type="Proteomes" id="UP000281549">
    <property type="component" value="Unassembled WGS sequence"/>
</dbReference>
<dbReference type="Gene3D" id="3.30.9.10">
    <property type="entry name" value="D-Amino Acid Oxidase, subunit A, domain 2"/>
    <property type="match status" value="1"/>
</dbReference>
<dbReference type="GO" id="GO:0005739">
    <property type="term" value="C:mitochondrion"/>
    <property type="evidence" value="ECO:0007669"/>
    <property type="project" value="UniProtKB-SubCell"/>
</dbReference>
<dbReference type="InterPro" id="IPR038299">
    <property type="entry name" value="DAO_C_sf"/>
</dbReference>
<dbReference type="InterPro" id="IPR031656">
    <property type="entry name" value="DAO_C"/>
</dbReference>
<feature type="domain" description="FAD dependent oxidoreductase" evidence="11">
    <location>
        <begin position="72"/>
        <end position="454"/>
    </location>
</feature>
<evidence type="ECO:0000256" key="10">
    <source>
        <dbReference type="ARBA" id="ARBA00023128"/>
    </source>
</evidence>
<dbReference type="Proteomes" id="UP000030755">
    <property type="component" value="Unassembled WGS sequence"/>
</dbReference>
<dbReference type="FunFam" id="1.10.8.870:FF:000004">
    <property type="entry name" value="Glycerol-3-phosphate dehydrogenase"/>
    <property type="match status" value="1"/>
</dbReference>
<protein>
    <recommendedName>
        <fullName evidence="5">glycerol-3-phosphate dehydrogenase</fullName>
        <ecNumber evidence="5">1.1.5.3</ecNumber>
    </recommendedName>
</protein>
<keyword evidence="7" id="KW-0274">FAD</keyword>
<evidence type="ECO:0000256" key="4">
    <source>
        <dbReference type="ARBA" id="ARBA00007330"/>
    </source>
</evidence>
<keyword evidence="6" id="KW-0285">Flavoprotein</keyword>
<dbReference type="InterPro" id="IPR006076">
    <property type="entry name" value="FAD-dep_OxRdtase"/>
</dbReference>
<comment type="pathway">
    <text evidence="3">Polyol metabolism; glycerol degradation via glycerol kinase pathway; glycerone phosphate from sn-glycerol 3-phosphate (anaerobic route): step 1/1.</text>
</comment>
<evidence type="ECO:0000256" key="8">
    <source>
        <dbReference type="ARBA" id="ARBA00022946"/>
    </source>
</evidence>
<reference evidence="13 15" key="1">
    <citation type="journal article" date="2013" name="Curr. Biol.">
        <title>Shared signatures of parasitism and phylogenomics unite Cryptomycota and microsporidia.</title>
        <authorList>
            <person name="James T.Y."/>
            <person name="Pelin A."/>
            <person name="Bonen L."/>
            <person name="Ahrendt S."/>
            <person name="Sain D."/>
            <person name="Corradi N."/>
            <person name="Stajich J.E."/>
        </authorList>
    </citation>
    <scope>NUCLEOTIDE SEQUENCE [LARGE SCALE GENOMIC DNA]</scope>
    <source>
        <strain evidence="13 15">CSF55</strain>
        <strain evidence="13 15">CSF55</strain>
    </source>
</reference>
<name>A0A075AZ28_ROZAC</name>
<evidence type="ECO:0000256" key="6">
    <source>
        <dbReference type="ARBA" id="ARBA00022630"/>
    </source>
</evidence>
<dbReference type="Gene3D" id="1.10.8.870">
    <property type="entry name" value="Alpha-glycerophosphate oxidase, cap domain"/>
    <property type="match status" value="1"/>
</dbReference>
<evidence type="ECO:0000256" key="3">
    <source>
        <dbReference type="ARBA" id="ARBA00005157"/>
    </source>
</evidence>
<accession>A0A075AZ28</accession>
<evidence type="ECO:0000313" key="16">
    <source>
        <dbReference type="Proteomes" id="UP000281549"/>
    </source>
</evidence>
<evidence type="ECO:0000313" key="15">
    <source>
        <dbReference type="Proteomes" id="UP000030755"/>
    </source>
</evidence>
<dbReference type="EMBL" id="KE561019">
    <property type="protein sequence ID" value="EPZ33967.1"/>
    <property type="molecule type" value="Genomic_DNA"/>
</dbReference>
<evidence type="ECO:0000256" key="9">
    <source>
        <dbReference type="ARBA" id="ARBA00023002"/>
    </source>
</evidence>
<evidence type="ECO:0000259" key="12">
    <source>
        <dbReference type="Pfam" id="PF16901"/>
    </source>
</evidence>
<dbReference type="OMA" id="PHIVKPM"/>
<dbReference type="SUPFAM" id="SSF54373">
    <property type="entry name" value="FAD-linked reductases, C-terminal domain"/>
    <property type="match status" value="1"/>
</dbReference>
<dbReference type="Gene3D" id="3.50.50.60">
    <property type="entry name" value="FAD/NAD(P)-binding domain"/>
    <property type="match status" value="1"/>
</dbReference>
<evidence type="ECO:0000256" key="5">
    <source>
        <dbReference type="ARBA" id="ARBA00013029"/>
    </source>
</evidence>
<dbReference type="EC" id="1.1.5.3" evidence="5"/>
<comment type="subcellular location">
    <subcellularLocation>
        <location evidence="2">Mitochondrion</location>
    </subcellularLocation>
</comment>
<keyword evidence="10" id="KW-0496">Mitochondrion</keyword>
<dbReference type="SUPFAM" id="SSF51905">
    <property type="entry name" value="FAD/NAD(P)-binding domain"/>
    <property type="match status" value="1"/>
</dbReference>
<dbReference type="InterPro" id="IPR036188">
    <property type="entry name" value="FAD/NAD-bd_sf"/>
</dbReference>
<dbReference type="GO" id="GO:0006072">
    <property type="term" value="P:glycerol-3-phosphate metabolic process"/>
    <property type="evidence" value="ECO:0007669"/>
    <property type="project" value="InterPro"/>
</dbReference>
<dbReference type="PANTHER" id="PTHR11985:SF15">
    <property type="entry name" value="GLYCEROL-3-PHOSPHATE DEHYDROGENASE, MITOCHONDRIAL"/>
    <property type="match status" value="1"/>
</dbReference>
<dbReference type="AlphaFoldDB" id="A0A075AZ28"/>
<dbReference type="EMBL" id="ML005016">
    <property type="protein sequence ID" value="RKP20831.1"/>
    <property type="molecule type" value="Genomic_DNA"/>
</dbReference>
<dbReference type="Pfam" id="PF01266">
    <property type="entry name" value="DAO"/>
    <property type="match status" value="1"/>
</dbReference>
<dbReference type="OrthoDB" id="264015at2759"/>
<proteinExistence type="inferred from homology"/>
<comment type="similarity">
    <text evidence="4">Belongs to the FAD-dependent glycerol-3-phosphate dehydrogenase family.</text>
</comment>
<dbReference type="PROSITE" id="PS00978">
    <property type="entry name" value="FAD_G3PDH_2"/>
    <property type="match status" value="1"/>
</dbReference>
<dbReference type="HOGENOM" id="CLU_015740_4_1_1"/>
<evidence type="ECO:0000256" key="1">
    <source>
        <dbReference type="ARBA" id="ARBA00001974"/>
    </source>
</evidence>
<reference evidence="14" key="3">
    <citation type="submission" date="2018-08" db="EMBL/GenBank/DDBJ databases">
        <title>Leveraging single-cell genomics to expand the Fungal Tree of Life.</title>
        <authorList>
            <consortium name="DOE Joint Genome Institute"/>
            <person name="Ahrendt S.R."/>
            <person name="Quandt C.A."/>
            <person name="Ciobanu D."/>
            <person name="Clum A."/>
            <person name="Salamov A."/>
            <person name="Andreopoulos B."/>
            <person name="Cheng J.-F."/>
            <person name="Woyke T."/>
            <person name="Pelin A."/>
            <person name="Henrissat B."/>
            <person name="Reynolds N."/>
            <person name="Benny G.L."/>
            <person name="Smith M.E."/>
            <person name="James T.Y."/>
            <person name="Grigoriev I.V."/>
        </authorList>
    </citation>
    <scope>NUCLEOTIDE SEQUENCE</scope>
    <source>
        <strain evidence="14">CSF55</strain>
    </source>
</reference>
<keyword evidence="15" id="KW-1185">Reference proteome</keyword>
<dbReference type="STRING" id="988480.A0A075AZ28"/>
<comment type="cofactor">
    <cofactor evidence="1">
        <name>FAD</name>
        <dbReference type="ChEBI" id="CHEBI:57692"/>
    </cofactor>
</comment>